<dbReference type="AlphaFoldDB" id="A0A7D9ELF4"/>
<reference evidence="2" key="1">
    <citation type="submission" date="2020-04" db="EMBL/GenBank/DDBJ databases">
        <authorList>
            <person name="Alioto T."/>
            <person name="Alioto T."/>
            <person name="Gomez Garrido J."/>
        </authorList>
    </citation>
    <scope>NUCLEOTIDE SEQUENCE</scope>
    <source>
        <strain evidence="2">A484AB</strain>
    </source>
</reference>
<feature type="region of interest" description="Disordered" evidence="1">
    <location>
        <begin position="32"/>
        <end position="75"/>
    </location>
</feature>
<comment type="caution">
    <text evidence="2">The sequence shown here is derived from an EMBL/GenBank/DDBJ whole genome shotgun (WGS) entry which is preliminary data.</text>
</comment>
<feature type="compositionally biased region" description="Acidic residues" evidence="1">
    <location>
        <begin position="116"/>
        <end position="127"/>
    </location>
</feature>
<dbReference type="Proteomes" id="UP001152795">
    <property type="component" value="Unassembled WGS sequence"/>
</dbReference>
<evidence type="ECO:0000313" key="3">
    <source>
        <dbReference type="Proteomes" id="UP001152795"/>
    </source>
</evidence>
<organism evidence="2 3">
    <name type="scientific">Paramuricea clavata</name>
    <name type="common">Red gorgonian</name>
    <name type="synonym">Violescent sea-whip</name>
    <dbReference type="NCBI Taxonomy" id="317549"/>
    <lineage>
        <taxon>Eukaryota</taxon>
        <taxon>Metazoa</taxon>
        <taxon>Cnidaria</taxon>
        <taxon>Anthozoa</taxon>
        <taxon>Octocorallia</taxon>
        <taxon>Malacalcyonacea</taxon>
        <taxon>Plexauridae</taxon>
        <taxon>Paramuricea</taxon>
    </lineage>
</organism>
<feature type="region of interest" description="Disordered" evidence="1">
    <location>
        <begin position="116"/>
        <end position="138"/>
    </location>
</feature>
<evidence type="ECO:0000313" key="2">
    <source>
        <dbReference type="EMBL" id="CAB4013316.1"/>
    </source>
</evidence>
<proteinExistence type="predicted"/>
<keyword evidence="3" id="KW-1185">Reference proteome</keyword>
<accession>A0A7D9ELF4</accession>
<sequence length="182" mass="20510">MPWTQFCNAYFDYLTRNVELKLMFTVHQYNSPLTSSASTSSASTRSASTSSTSTSSNPNVGNSSTRNSGKSSKSAVKSFSEYKKLKGSEWFNKLKSKKTKKQKKCNYDLKKNEDFDHESETEDEFLEPAEKKSKSQVEQDEIIARELQSEFNNECNDTINIAYENEDACQLLQSERGIGATG</sequence>
<evidence type="ECO:0000256" key="1">
    <source>
        <dbReference type="SAM" id="MobiDB-lite"/>
    </source>
</evidence>
<dbReference type="EMBL" id="CACRXK020007837">
    <property type="protein sequence ID" value="CAB4013316.1"/>
    <property type="molecule type" value="Genomic_DNA"/>
</dbReference>
<name>A0A7D9ELF4_PARCT</name>
<gene>
    <name evidence="2" type="ORF">PACLA_8A040680</name>
</gene>
<protein>
    <submittedName>
        <fullName evidence="2">Uncharacterized protein</fullName>
    </submittedName>
</protein>
<feature type="compositionally biased region" description="Basic and acidic residues" evidence="1">
    <location>
        <begin position="128"/>
        <end position="138"/>
    </location>
</feature>
<feature type="compositionally biased region" description="Low complexity" evidence="1">
    <location>
        <begin position="34"/>
        <end position="74"/>
    </location>
</feature>